<gene>
    <name evidence="2" type="ORF">E5K00_19415</name>
</gene>
<organism evidence="2 3">
    <name type="scientific">Hymenobacter aquaticus</name>
    <dbReference type="NCBI Taxonomy" id="1867101"/>
    <lineage>
        <taxon>Bacteria</taxon>
        <taxon>Pseudomonadati</taxon>
        <taxon>Bacteroidota</taxon>
        <taxon>Cytophagia</taxon>
        <taxon>Cytophagales</taxon>
        <taxon>Hymenobacteraceae</taxon>
        <taxon>Hymenobacter</taxon>
    </lineage>
</organism>
<name>A0A4Z0PZV4_9BACT</name>
<protein>
    <recommendedName>
        <fullName evidence="4">PorT family protein</fullName>
    </recommendedName>
</protein>
<dbReference type="AlphaFoldDB" id="A0A4Z0PZV4"/>
<evidence type="ECO:0000256" key="1">
    <source>
        <dbReference type="SAM" id="SignalP"/>
    </source>
</evidence>
<dbReference type="RefSeq" id="WP_135464926.1">
    <property type="nucleotide sequence ID" value="NZ_SRLC01000002.1"/>
</dbReference>
<evidence type="ECO:0000313" key="2">
    <source>
        <dbReference type="EMBL" id="TGE22411.1"/>
    </source>
</evidence>
<feature type="signal peptide" evidence="1">
    <location>
        <begin position="1"/>
        <end position="19"/>
    </location>
</feature>
<comment type="caution">
    <text evidence="2">The sequence shown here is derived from an EMBL/GenBank/DDBJ whole genome shotgun (WGS) entry which is preliminary data.</text>
</comment>
<dbReference type="OrthoDB" id="1340981at2"/>
<dbReference type="EMBL" id="SRLC01000002">
    <property type="protein sequence ID" value="TGE22411.1"/>
    <property type="molecule type" value="Genomic_DNA"/>
</dbReference>
<evidence type="ECO:0008006" key="4">
    <source>
        <dbReference type="Google" id="ProtNLM"/>
    </source>
</evidence>
<feature type="chain" id="PRO_5021279747" description="PorT family protein" evidence="1">
    <location>
        <begin position="20"/>
        <end position="248"/>
    </location>
</feature>
<sequence>MKKITLLFLGLLAAELGYAQTTEVSLHLTSGLSNFRGKNATETTAIMVPDNEAVPPYKYLYTLMDVPYAADPFGKKLGVSYGAAAQVQHVTARHLVFGAQGGYEVLRSRTPIFVVFDKHDFGLSAKGHATLANSFINLHPFVGYRLTRGPLDYDLTVGPEIGLLQRSHETAEATLTDFKDAAYTTDLERSQRKVDVRARLNATVYYHRLGFSLGYSLGLSKYRPDYASSSEQLYSQVFRTGISYRIGV</sequence>
<accession>A0A4Z0PZV4</accession>
<proteinExistence type="predicted"/>
<reference evidence="2 3" key="1">
    <citation type="submission" date="2019-04" db="EMBL/GenBank/DDBJ databases">
        <authorList>
            <person name="Feng G."/>
            <person name="Zhang J."/>
            <person name="Zhu H."/>
        </authorList>
    </citation>
    <scope>NUCLEOTIDE SEQUENCE [LARGE SCALE GENOMIC DNA]</scope>
    <source>
        <strain evidence="2 3">JCM 31653</strain>
    </source>
</reference>
<dbReference type="Proteomes" id="UP000297549">
    <property type="component" value="Unassembled WGS sequence"/>
</dbReference>
<keyword evidence="1" id="KW-0732">Signal</keyword>
<evidence type="ECO:0000313" key="3">
    <source>
        <dbReference type="Proteomes" id="UP000297549"/>
    </source>
</evidence>
<keyword evidence="3" id="KW-1185">Reference proteome</keyword>